<dbReference type="Gene3D" id="1.10.490.10">
    <property type="entry name" value="Globins"/>
    <property type="match status" value="1"/>
</dbReference>
<accession>A0A5C6WZH8</accession>
<keyword evidence="2" id="KW-0349">Heme</keyword>
<dbReference type="OrthoDB" id="9798157at2"/>
<dbReference type="SUPFAM" id="SSF46458">
    <property type="entry name" value="Globin-like"/>
    <property type="match status" value="1"/>
</dbReference>
<dbReference type="InterPro" id="IPR001486">
    <property type="entry name" value="Hemoglobin_trunc"/>
</dbReference>
<dbReference type="CDD" id="cd00454">
    <property type="entry name" value="TrHb1_N"/>
    <property type="match status" value="1"/>
</dbReference>
<evidence type="ECO:0000313" key="6">
    <source>
        <dbReference type="Proteomes" id="UP000321412"/>
    </source>
</evidence>
<dbReference type="InterPro" id="IPR012292">
    <property type="entry name" value="Globin/Proto"/>
</dbReference>
<name>A0A5C6WZH8_9DELT</name>
<evidence type="ECO:0000256" key="1">
    <source>
        <dbReference type="ARBA" id="ARBA00022448"/>
    </source>
</evidence>
<dbReference type="GO" id="GO:0020037">
    <property type="term" value="F:heme binding"/>
    <property type="evidence" value="ECO:0007669"/>
    <property type="project" value="InterPro"/>
</dbReference>
<organism evidence="5 6">
    <name type="scientific">Lujinxingia vulgaris</name>
    <dbReference type="NCBI Taxonomy" id="2600176"/>
    <lineage>
        <taxon>Bacteria</taxon>
        <taxon>Deltaproteobacteria</taxon>
        <taxon>Bradymonadales</taxon>
        <taxon>Lujinxingiaceae</taxon>
        <taxon>Lujinxingia</taxon>
    </lineage>
</organism>
<dbReference type="GO" id="GO:0046872">
    <property type="term" value="F:metal ion binding"/>
    <property type="evidence" value="ECO:0007669"/>
    <property type="project" value="UniProtKB-KW"/>
</dbReference>
<evidence type="ECO:0000256" key="2">
    <source>
        <dbReference type="ARBA" id="ARBA00022617"/>
    </source>
</evidence>
<sequence length="142" mass="16415">MATSNPGWDVIEEVGGSARMEALMRAFYDRLFDDLMIGFFFAMSDKEALIASQIDYVHAHIGSRQGDYQGPPIRQAHQKMPILVGHFDRRHQILIDVLDQFEVPPHVREAWLGLDRAMRDLVIRQGDQAREEMGYEVFRPKE</sequence>
<dbReference type="GO" id="GO:0019825">
    <property type="term" value="F:oxygen binding"/>
    <property type="evidence" value="ECO:0007669"/>
    <property type="project" value="InterPro"/>
</dbReference>
<keyword evidence="1" id="KW-0813">Transport</keyword>
<proteinExistence type="predicted"/>
<evidence type="ECO:0000313" key="5">
    <source>
        <dbReference type="EMBL" id="TXD34979.1"/>
    </source>
</evidence>
<keyword evidence="4" id="KW-0408">Iron</keyword>
<comment type="caution">
    <text evidence="5">The sequence shown here is derived from an EMBL/GenBank/DDBJ whole genome shotgun (WGS) entry which is preliminary data.</text>
</comment>
<gene>
    <name evidence="5" type="ORF">FRC98_17825</name>
</gene>
<dbReference type="Proteomes" id="UP000321412">
    <property type="component" value="Unassembled WGS sequence"/>
</dbReference>
<evidence type="ECO:0000256" key="3">
    <source>
        <dbReference type="ARBA" id="ARBA00022723"/>
    </source>
</evidence>
<dbReference type="AlphaFoldDB" id="A0A5C6WZH8"/>
<keyword evidence="3" id="KW-0479">Metal-binding</keyword>
<evidence type="ECO:0000256" key="4">
    <source>
        <dbReference type="ARBA" id="ARBA00023004"/>
    </source>
</evidence>
<reference evidence="5 6" key="1">
    <citation type="submission" date="2019-08" db="EMBL/GenBank/DDBJ databases">
        <title>Bradymonadales sp. TMQ4.</title>
        <authorList>
            <person name="Liang Q."/>
        </authorList>
    </citation>
    <scope>NUCLEOTIDE SEQUENCE [LARGE SCALE GENOMIC DNA]</scope>
    <source>
        <strain evidence="5 6">TMQ4</strain>
    </source>
</reference>
<dbReference type="EMBL" id="VOSM01000011">
    <property type="protein sequence ID" value="TXD34979.1"/>
    <property type="molecule type" value="Genomic_DNA"/>
</dbReference>
<dbReference type="Pfam" id="PF01152">
    <property type="entry name" value="Bac_globin"/>
    <property type="match status" value="1"/>
</dbReference>
<dbReference type="InterPro" id="IPR009050">
    <property type="entry name" value="Globin-like_sf"/>
</dbReference>
<dbReference type="RefSeq" id="WP_146982783.1">
    <property type="nucleotide sequence ID" value="NZ_VOSM01000011.1"/>
</dbReference>
<protein>
    <submittedName>
        <fullName evidence="5">Group 1 truncated hemoglobin</fullName>
    </submittedName>
</protein>
<keyword evidence="6" id="KW-1185">Reference proteome</keyword>